<name>A0A3S3U9N3_9BACT</name>
<evidence type="ECO:0000313" key="2">
    <source>
        <dbReference type="Proteomes" id="UP000288086"/>
    </source>
</evidence>
<keyword evidence="2" id="KW-1185">Reference proteome</keyword>
<reference evidence="1 2" key="1">
    <citation type="submission" date="2017-01" db="EMBL/GenBank/DDBJ databases">
        <title>The cable genome- insights into the physiology and evolution of filamentous bacteria capable of sulfide oxidation via long distance electron transfer.</title>
        <authorList>
            <person name="Schreiber L."/>
            <person name="Bjerg J.T."/>
            <person name="Boggild A."/>
            <person name="Van De Vossenberg J."/>
            <person name="Meysman F."/>
            <person name="Nielsen L.P."/>
            <person name="Schramm A."/>
            <person name="Kjeldsen K.U."/>
        </authorList>
    </citation>
    <scope>NUCLEOTIDE SEQUENCE [LARGE SCALE GENOMIC DNA]</scope>
    <source>
        <strain evidence="1">A1</strain>
    </source>
</reference>
<organism evidence="1 2">
    <name type="scientific">Candidatus Electrothrix communis</name>
    <dbReference type="NCBI Taxonomy" id="1859133"/>
    <lineage>
        <taxon>Bacteria</taxon>
        <taxon>Pseudomonadati</taxon>
        <taxon>Thermodesulfobacteriota</taxon>
        <taxon>Desulfobulbia</taxon>
        <taxon>Desulfobulbales</taxon>
        <taxon>Desulfobulbaceae</taxon>
        <taxon>Candidatus Electrothrix</taxon>
    </lineage>
</organism>
<comment type="caution">
    <text evidence="1">The sequence shown here is derived from an EMBL/GenBank/DDBJ whole genome shotgun (WGS) entry which is preliminary data.</text>
</comment>
<dbReference type="Proteomes" id="UP000288086">
    <property type="component" value="Unassembled WGS sequence"/>
</dbReference>
<accession>A0A3S3U9N3</accession>
<gene>
    <name evidence="1" type="ORF">VT98_12514</name>
</gene>
<feature type="non-terminal residue" evidence="1">
    <location>
        <position position="1"/>
    </location>
</feature>
<proteinExistence type="predicted"/>
<evidence type="ECO:0000313" key="1">
    <source>
        <dbReference type="EMBL" id="RWX46869.1"/>
    </source>
</evidence>
<dbReference type="AlphaFoldDB" id="A0A3S3U9N3"/>
<sequence>YHFHPSKPQFEGVEICTHWKRHVNESIRGGFNSKKHPLYVEDAIKNAEKNFESNDDGAPCVGSTDMFKLFDRVLDLFKSKLDQGRSLAETLHLVSMVYSG</sequence>
<dbReference type="EMBL" id="MTKP01000251">
    <property type="protein sequence ID" value="RWX46869.1"/>
    <property type="molecule type" value="Genomic_DNA"/>
</dbReference>
<protein>
    <submittedName>
        <fullName evidence="1">Uncharacterized protein</fullName>
    </submittedName>
</protein>